<feature type="signal peptide" evidence="7">
    <location>
        <begin position="1"/>
        <end position="24"/>
    </location>
</feature>
<dbReference type="PANTHER" id="PTHR44176">
    <property type="entry name" value="DNAJ HOMOLOG SUBFAMILY C MEMBER 25"/>
    <property type="match status" value="1"/>
</dbReference>
<comment type="subcellular location">
    <subcellularLocation>
        <location evidence="1">Membrane</location>
        <topology evidence="1">Multi-pass membrane protein</topology>
    </subcellularLocation>
</comment>
<keyword evidence="7" id="KW-0732">Signal</keyword>
<accession>A0A0H5RK21</accession>
<feature type="transmembrane region" description="Helical" evidence="6">
    <location>
        <begin position="123"/>
        <end position="141"/>
    </location>
</feature>
<dbReference type="EMBL" id="HACM01008632">
    <property type="protein sequence ID" value="CRZ09074.1"/>
    <property type="molecule type" value="Transcribed_RNA"/>
</dbReference>
<feature type="transmembrane region" description="Helical" evidence="6">
    <location>
        <begin position="228"/>
        <end position="245"/>
    </location>
</feature>
<evidence type="ECO:0000256" key="3">
    <source>
        <dbReference type="ARBA" id="ARBA00022989"/>
    </source>
</evidence>
<name>A0A0H5RK21_9EUKA</name>
<evidence type="ECO:0000256" key="5">
    <source>
        <dbReference type="ARBA" id="ARBA00023186"/>
    </source>
</evidence>
<keyword evidence="3 6" id="KW-1133">Transmembrane helix</keyword>
<evidence type="ECO:0000256" key="2">
    <source>
        <dbReference type="ARBA" id="ARBA00022692"/>
    </source>
</evidence>
<evidence type="ECO:0000313" key="9">
    <source>
        <dbReference type="EMBL" id="CRZ09074.1"/>
    </source>
</evidence>
<reference evidence="9" key="1">
    <citation type="submission" date="2015-04" db="EMBL/GenBank/DDBJ databases">
        <title>The genome sequence of the plant pathogenic Rhizarian Plasmodiophora brassicae reveals insights in its biotrophic life cycle and the origin of chitin synthesis.</title>
        <authorList>
            <person name="Schwelm A."/>
            <person name="Fogelqvist J."/>
            <person name="Knaust A."/>
            <person name="Julke S."/>
            <person name="Lilja T."/>
            <person name="Dhandapani V."/>
            <person name="Bonilla-Rosso G."/>
            <person name="Karlsson M."/>
            <person name="Shevchenko A."/>
            <person name="Choi S.R."/>
            <person name="Kim H.G."/>
            <person name="Park J.Y."/>
            <person name="Lim Y.P."/>
            <person name="Ludwig-Muller J."/>
            <person name="Dixelius C."/>
        </authorList>
    </citation>
    <scope>NUCLEOTIDE SEQUENCE</scope>
    <source>
        <tissue evidence="9">Potato root galls</tissue>
    </source>
</reference>
<keyword evidence="5" id="KW-0143">Chaperone</keyword>
<dbReference type="Pfam" id="PF00226">
    <property type="entry name" value="DnaJ"/>
    <property type="match status" value="1"/>
</dbReference>
<keyword evidence="4 6" id="KW-0472">Membrane</keyword>
<dbReference type="PANTHER" id="PTHR44176:SF1">
    <property type="entry name" value="DNAJ HOMOLOG SUBFAMILY C MEMBER 25"/>
    <property type="match status" value="1"/>
</dbReference>
<dbReference type="InterPro" id="IPR044632">
    <property type="entry name" value="DNAJC25-like"/>
</dbReference>
<feature type="domain" description="J" evidence="8">
    <location>
        <begin position="34"/>
        <end position="98"/>
    </location>
</feature>
<keyword evidence="2 6" id="KW-0812">Transmembrane</keyword>
<dbReference type="Gene3D" id="1.10.287.110">
    <property type="entry name" value="DnaJ domain"/>
    <property type="match status" value="1"/>
</dbReference>
<proteinExistence type="predicted"/>
<feature type="chain" id="PRO_5005223262" description="J domain-containing protein" evidence="7">
    <location>
        <begin position="25"/>
        <end position="314"/>
    </location>
</feature>
<dbReference type="CDD" id="cd06257">
    <property type="entry name" value="DnaJ"/>
    <property type="match status" value="1"/>
</dbReference>
<evidence type="ECO:0000256" key="6">
    <source>
        <dbReference type="SAM" id="Phobius"/>
    </source>
</evidence>
<dbReference type="AlphaFoldDB" id="A0A0H5RK21"/>
<dbReference type="GO" id="GO:0005789">
    <property type="term" value="C:endoplasmic reticulum membrane"/>
    <property type="evidence" value="ECO:0007669"/>
    <property type="project" value="TreeGrafter"/>
</dbReference>
<dbReference type="SUPFAM" id="SSF46565">
    <property type="entry name" value="Chaperone J-domain"/>
    <property type="match status" value="1"/>
</dbReference>
<evidence type="ECO:0000256" key="7">
    <source>
        <dbReference type="SAM" id="SignalP"/>
    </source>
</evidence>
<dbReference type="GO" id="GO:0006457">
    <property type="term" value="P:protein folding"/>
    <property type="evidence" value="ECO:0007669"/>
    <property type="project" value="InterPro"/>
</dbReference>
<evidence type="ECO:0000256" key="4">
    <source>
        <dbReference type="ARBA" id="ARBA00023136"/>
    </source>
</evidence>
<dbReference type="PROSITE" id="PS50076">
    <property type="entry name" value="DNAJ_2"/>
    <property type="match status" value="1"/>
</dbReference>
<evidence type="ECO:0000259" key="8">
    <source>
        <dbReference type="PROSITE" id="PS50076"/>
    </source>
</evidence>
<sequence>MSIKLSVSVIMMLVYALILYQCSADVGVFCRGKSCYEVLGLQKDTADSSAIKKAYYSMSQLFHPDSPSGGDDQKFLDVADAYRALKDEKTRIEYDEFLDHPERFYFSTDSWIKKSSVGRQESVLTVMLMIFVGLTFGDFMFKRASYNDLRRRLVHDPLVQERIRAVRGLPDVAVSKKGKKKRDYDPKLAESITDEEINKVVHHAEWFSTQAPTLATLLPVRMLSWPKSLLLLVIWVGHWLIVFTICRRQYGDEQKKFLIRYYLGLSQKQWDFIPEHRRQTYLEQKLWDFKTFQVWRRKQRNRSGESGGDDSFID</sequence>
<organism evidence="9">
    <name type="scientific">Spongospora subterranea</name>
    <dbReference type="NCBI Taxonomy" id="70186"/>
    <lineage>
        <taxon>Eukaryota</taxon>
        <taxon>Sar</taxon>
        <taxon>Rhizaria</taxon>
        <taxon>Endomyxa</taxon>
        <taxon>Phytomyxea</taxon>
        <taxon>Plasmodiophorida</taxon>
        <taxon>Plasmodiophoridae</taxon>
        <taxon>Spongospora</taxon>
    </lineage>
</organism>
<dbReference type="SMART" id="SM00271">
    <property type="entry name" value="DnaJ"/>
    <property type="match status" value="1"/>
</dbReference>
<dbReference type="InterPro" id="IPR036869">
    <property type="entry name" value="J_dom_sf"/>
</dbReference>
<evidence type="ECO:0000256" key="1">
    <source>
        <dbReference type="ARBA" id="ARBA00004141"/>
    </source>
</evidence>
<dbReference type="InterPro" id="IPR001623">
    <property type="entry name" value="DnaJ_domain"/>
</dbReference>
<protein>
    <recommendedName>
        <fullName evidence="8">J domain-containing protein</fullName>
    </recommendedName>
</protein>